<dbReference type="PANTHER" id="PTHR43745">
    <property type="entry name" value="NITROREDUCTASE MJ1384-RELATED"/>
    <property type="match status" value="1"/>
</dbReference>
<dbReference type="SUPFAM" id="SSF55469">
    <property type="entry name" value="FMN-dependent nitroreductase-like"/>
    <property type="match status" value="1"/>
</dbReference>
<organism evidence="3 4">
    <name type="scientific">Nakamurella flavida</name>
    <dbReference type="NCBI Taxonomy" id="363630"/>
    <lineage>
        <taxon>Bacteria</taxon>
        <taxon>Bacillati</taxon>
        <taxon>Actinomycetota</taxon>
        <taxon>Actinomycetes</taxon>
        <taxon>Nakamurellales</taxon>
        <taxon>Nakamurellaceae</taxon>
        <taxon>Nakamurella</taxon>
    </lineage>
</organism>
<dbReference type="Pfam" id="PF00881">
    <property type="entry name" value="Nitroreductase"/>
    <property type="match status" value="1"/>
</dbReference>
<feature type="domain" description="Cyanobactin oxidase ThcOx second" evidence="2">
    <location>
        <begin position="130"/>
        <end position="261"/>
    </location>
</feature>
<feature type="domain" description="Nitroreductase" evidence="1">
    <location>
        <begin position="311"/>
        <end position="487"/>
    </location>
</feature>
<evidence type="ECO:0000259" key="1">
    <source>
        <dbReference type="Pfam" id="PF00881"/>
    </source>
</evidence>
<accession>A0A939C295</accession>
<evidence type="ECO:0000259" key="2">
    <source>
        <dbReference type="Pfam" id="PF22767"/>
    </source>
</evidence>
<gene>
    <name evidence="3" type="ORF">JL107_07720</name>
</gene>
<sequence>MTSTLSRPAAPGAVDVPHARTVFRTGVDLVEEGGGAVRLDFLGREVLRFRGVTDSSQDRLRHMTIGGTPVTTPTPGERPGSDPQLAAILTRCRIFLAQAVVSGGQRLLEIERVGSDEPVQPTALRDEDEVQLSRLALAHRFRDEIAWQAPATGARAVIGHPAVSALLDRLARRRRVDDALDRGPAGSPGGPAVPEPTPAALRAVLELLTGAGIVERATTRPAGSAGPGGPALLPSESDPVLRQWELADLLFHTRSRLGRTDAPFGGRFPFVDVLDPQPTVKALPPGRRLDLTVPDFTEIADRDGSVLEVMEARRSVRGYGSAPMSLDALGEFLYRVARVRGSYGPRPTAGMPYAATSRPYPCGGGAYELEFYLTVRRCDGLETGCYYYDPAGHALIALDTPPAAQTALLDTASTSAGGTVVPDVLITLTSRFARVSWKYQAIAYAVTLKHVGVLYQSMYLVATAMGLAPCGLGSGDSQMAADAFGLDYLQESSVGDFLLGSLPDAAPAPSGVAPTDWRPGLSPDWPLAAARRLERRRDA</sequence>
<keyword evidence="4" id="KW-1185">Reference proteome</keyword>
<reference evidence="3" key="1">
    <citation type="submission" date="2021-01" db="EMBL/GenBank/DDBJ databases">
        <title>KCTC 19127 draft genome.</title>
        <authorList>
            <person name="An D."/>
        </authorList>
    </citation>
    <scope>NUCLEOTIDE SEQUENCE</scope>
    <source>
        <strain evidence="3">KCTC 19127</strain>
    </source>
</reference>
<evidence type="ECO:0000313" key="4">
    <source>
        <dbReference type="Proteomes" id="UP000663801"/>
    </source>
</evidence>
<dbReference type="AlphaFoldDB" id="A0A939C295"/>
<dbReference type="InterPro" id="IPR029479">
    <property type="entry name" value="Nitroreductase"/>
</dbReference>
<dbReference type="Proteomes" id="UP000663801">
    <property type="component" value="Unassembled WGS sequence"/>
</dbReference>
<dbReference type="Gene3D" id="3.40.109.10">
    <property type="entry name" value="NADH Oxidase"/>
    <property type="match status" value="1"/>
</dbReference>
<dbReference type="RefSeq" id="WP_205256398.1">
    <property type="nucleotide sequence ID" value="NZ_BAAAPV010000001.1"/>
</dbReference>
<dbReference type="NCBIfam" id="TIGR03605">
    <property type="entry name" value="antibiot_sagB"/>
    <property type="match status" value="1"/>
</dbReference>
<protein>
    <submittedName>
        <fullName evidence="3">SagB family peptide dehydrogenase</fullName>
    </submittedName>
</protein>
<dbReference type="GO" id="GO:0016491">
    <property type="term" value="F:oxidoreductase activity"/>
    <property type="evidence" value="ECO:0007669"/>
    <property type="project" value="InterPro"/>
</dbReference>
<dbReference type="InterPro" id="IPR052544">
    <property type="entry name" value="Bacteriocin_Proc_Enz"/>
</dbReference>
<dbReference type="InterPro" id="IPR054488">
    <property type="entry name" value="ThcOx_dom2"/>
</dbReference>
<evidence type="ECO:0000313" key="3">
    <source>
        <dbReference type="EMBL" id="MBM9476325.1"/>
    </source>
</evidence>
<dbReference type="EMBL" id="JAERWL010000006">
    <property type="protein sequence ID" value="MBM9476325.1"/>
    <property type="molecule type" value="Genomic_DNA"/>
</dbReference>
<dbReference type="PANTHER" id="PTHR43745:SF2">
    <property type="entry name" value="NITROREDUCTASE MJ1384-RELATED"/>
    <property type="match status" value="1"/>
</dbReference>
<dbReference type="InterPro" id="IPR020051">
    <property type="entry name" value="SagB-type_dehydrogenase"/>
</dbReference>
<name>A0A939C295_9ACTN</name>
<comment type="caution">
    <text evidence="3">The sequence shown here is derived from an EMBL/GenBank/DDBJ whole genome shotgun (WGS) entry which is preliminary data.</text>
</comment>
<dbReference type="InterPro" id="IPR000415">
    <property type="entry name" value="Nitroreductase-like"/>
</dbReference>
<proteinExistence type="predicted"/>
<dbReference type="Pfam" id="PF22767">
    <property type="entry name" value="ThcOx"/>
    <property type="match status" value="1"/>
</dbReference>
<dbReference type="CDD" id="cd02142">
    <property type="entry name" value="McbC_SagB-like_oxidoreductase"/>
    <property type="match status" value="1"/>
</dbReference>